<feature type="transmembrane region" description="Helical" evidence="5">
    <location>
        <begin position="424"/>
        <end position="444"/>
    </location>
</feature>
<dbReference type="Pfam" id="PF07690">
    <property type="entry name" value="MFS_1"/>
    <property type="match status" value="1"/>
</dbReference>
<feature type="transmembrane region" description="Helical" evidence="5">
    <location>
        <begin position="362"/>
        <end position="385"/>
    </location>
</feature>
<evidence type="ECO:0000256" key="3">
    <source>
        <dbReference type="ARBA" id="ARBA00022989"/>
    </source>
</evidence>
<sequence>MAGPPSPATGERTIDVAAVIERQRLNGFVVRLVAISWLVTFFDGFDMLVLSFLAPYIRGQFAIDPVQLGRLFGIGTMGAMFGGFAFGWLGDRWGRRPMIILSVLAFGLSSIALAFAGSFEALMALRFANGVALGGLMPLAWALNIEYVPARYRATVVTLIMMGYTIGGAIAGPLTVWLAPRFGWHSIFLLSGLVTLPLVALLCWLLPESARFLAVKRRSPRRIAHALNAIEPGLGAGAHDRFLVLDEKAGAAPRDRFRVASLFDGALRTTTPLLWIAYIGSSLAIYFKTSWGPILFEEVGFTRAEAAYIASVTSVGGALAGLALMRFTDRAGPIAIALLPVLAVPALLLMGIAPLAKPGFASLSLLSMMMIGGAHFGMHSIAGMFYPSAIRANGAGWATSIAKIGSIAAPLLGGYLLAANLPPRHLFVLLSLAPAACAVALVLLGRTYLRRDRRSLRPCP</sequence>
<dbReference type="GO" id="GO:0005886">
    <property type="term" value="C:plasma membrane"/>
    <property type="evidence" value="ECO:0007669"/>
    <property type="project" value="TreeGrafter"/>
</dbReference>
<evidence type="ECO:0000313" key="7">
    <source>
        <dbReference type="EMBL" id="MCW6533497.1"/>
    </source>
</evidence>
<dbReference type="RefSeq" id="WP_265267525.1">
    <property type="nucleotide sequence ID" value="NZ_JANFAV010000001.1"/>
</dbReference>
<dbReference type="Gene3D" id="1.20.1250.20">
    <property type="entry name" value="MFS general substrate transporter like domains"/>
    <property type="match status" value="1"/>
</dbReference>
<protein>
    <submittedName>
        <fullName evidence="7">MFS transporter</fullName>
    </submittedName>
</protein>
<dbReference type="AlphaFoldDB" id="A0AA41Z3R4"/>
<comment type="subcellular location">
    <subcellularLocation>
        <location evidence="1">Membrane</location>
        <topology evidence="1">Multi-pass membrane protein</topology>
    </subcellularLocation>
</comment>
<accession>A0AA41Z3R4</accession>
<evidence type="ECO:0000256" key="2">
    <source>
        <dbReference type="ARBA" id="ARBA00022692"/>
    </source>
</evidence>
<reference evidence="7" key="1">
    <citation type="submission" date="2022-06" db="EMBL/GenBank/DDBJ databases">
        <title>Sphingomonas sp. nov. isolated from rhizosphere soil of tomato.</title>
        <authorList>
            <person name="Dong H."/>
            <person name="Gao R."/>
        </authorList>
    </citation>
    <scope>NUCLEOTIDE SEQUENCE</scope>
    <source>
        <strain evidence="7">MMSM24</strain>
    </source>
</reference>
<evidence type="ECO:0000256" key="1">
    <source>
        <dbReference type="ARBA" id="ARBA00004141"/>
    </source>
</evidence>
<feature type="transmembrane region" description="Helical" evidence="5">
    <location>
        <begin position="184"/>
        <end position="207"/>
    </location>
</feature>
<dbReference type="InterPro" id="IPR011701">
    <property type="entry name" value="MFS"/>
</dbReference>
<dbReference type="Proteomes" id="UP001165565">
    <property type="component" value="Unassembled WGS sequence"/>
</dbReference>
<dbReference type="PANTHER" id="PTHR23508">
    <property type="entry name" value="CARBOXYLIC ACID TRANSPORTER PROTEIN HOMOLOG"/>
    <property type="match status" value="1"/>
</dbReference>
<feature type="transmembrane region" description="Helical" evidence="5">
    <location>
        <begin position="334"/>
        <end position="356"/>
    </location>
</feature>
<keyword evidence="4 5" id="KW-0472">Membrane</keyword>
<evidence type="ECO:0000313" key="8">
    <source>
        <dbReference type="Proteomes" id="UP001165565"/>
    </source>
</evidence>
<name>A0AA41Z3R4_9SPHN</name>
<comment type="caution">
    <text evidence="7">The sequence shown here is derived from an EMBL/GenBank/DDBJ whole genome shotgun (WGS) entry which is preliminary data.</text>
</comment>
<feature type="transmembrane region" description="Helical" evidence="5">
    <location>
        <begin position="307"/>
        <end position="327"/>
    </location>
</feature>
<feature type="transmembrane region" description="Helical" evidence="5">
    <location>
        <begin position="123"/>
        <end position="143"/>
    </location>
</feature>
<dbReference type="PROSITE" id="PS50850">
    <property type="entry name" value="MFS"/>
    <property type="match status" value="1"/>
</dbReference>
<evidence type="ECO:0000256" key="4">
    <source>
        <dbReference type="ARBA" id="ARBA00023136"/>
    </source>
</evidence>
<feature type="transmembrane region" description="Helical" evidence="5">
    <location>
        <begin position="69"/>
        <end position="89"/>
    </location>
</feature>
<dbReference type="GO" id="GO:0046943">
    <property type="term" value="F:carboxylic acid transmembrane transporter activity"/>
    <property type="evidence" value="ECO:0007669"/>
    <property type="project" value="TreeGrafter"/>
</dbReference>
<feature type="transmembrane region" description="Helical" evidence="5">
    <location>
        <begin position="397"/>
        <end position="418"/>
    </location>
</feature>
<dbReference type="PANTHER" id="PTHR23508:SF10">
    <property type="entry name" value="CARBOXYLIC ACID TRANSPORTER PROTEIN HOMOLOG"/>
    <property type="match status" value="1"/>
</dbReference>
<proteinExistence type="predicted"/>
<evidence type="ECO:0000259" key="6">
    <source>
        <dbReference type="PROSITE" id="PS50850"/>
    </source>
</evidence>
<feature type="transmembrane region" description="Helical" evidence="5">
    <location>
        <begin position="32"/>
        <end position="57"/>
    </location>
</feature>
<feature type="domain" description="Major facilitator superfamily (MFS) profile" evidence="6">
    <location>
        <begin position="32"/>
        <end position="448"/>
    </location>
</feature>
<evidence type="ECO:0000256" key="5">
    <source>
        <dbReference type="SAM" id="Phobius"/>
    </source>
</evidence>
<feature type="transmembrane region" description="Helical" evidence="5">
    <location>
        <begin position="266"/>
        <end position="287"/>
    </location>
</feature>
<dbReference type="EMBL" id="JANFAV010000001">
    <property type="protein sequence ID" value="MCW6533497.1"/>
    <property type="molecule type" value="Genomic_DNA"/>
</dbReference>
<organism evidence="7 8">
    <name type="scientific">Sphingomonas lycopersici</name>
    <dbReference type="NCBI Taxonomy" id="2951807"/>
    <lineage>
        <taxon>Bacteria</taxon>
        <taxon>Pseudomonadati</taxon>
        <taxon>Pseudomonadota</taxon>
        <taxon>Alphaproteobacteria</taxon>
        <taxon>Sphingomonadales</taxon>
        <taxon>Sphingomonadaceae</taxon>
        <taxon>Sphingomonas</taxon>
    </lineage>
</organism>
<keyword evidence="3 5" id="KW-1133">Transmembrane helix</keyword>
<dbReference type="SUPFAM" id="SSF103473">
    <property type="entry name" value="MFS general substrate transporter"/>
    <property type="match status" value="1"/>
</dbReference>
<dbReference type="InterPro" id="IPR036259">
    <property type="entry name" value="MFS_trans_sf"/>
</dbReference>
<keyword evidence="2 5" id="KW-0812">Transmembrane</keyword>
<dbReference type="InterPro" id="IPR020846">
    <property type="entry name" value="MFS_dom"/>
</dbReference>
<feature type="transmembrane region" description="Helical" evidence="5">
    <location>
        <begin position="155"/>
        <end position="178"/>
    </location>
</feature>
<keyword evidence="8" id="KW-1185">Reference proteome</keyword>
<feature type="transmembrane region" description="Helical" evidence="5">
    <location>
        <begin position="98"/>
        <end position="117"/>
    </location>
</feature>
<gene>
    <name evidence="7" type="ORF">NEE01_01725</name>
</gene>